<dbReference type="InterPro" id="IPR011260">
    <property type="entry name" value="RNAP_asu_C"/>
</dbReference>
<gene>
    <name evidence="2" type="ORF">C7B64_18685</name>
</gene>
<comment type="caution">
    <text evidence="2">The sequence shown here is derived from an EMBL/GenBank/DDBJ whole genome shotgun (WGS) entry which is preliminary data.</text>
</comment>
<dbReference type="Proteomes" id="UP000238762">
    <property type="component" value="Unassembled WGS sequence"/>
</dbReference>
<reference evidence="2 3" key="2">
    <citation type="submission" date="2018-03" db="EMBL/GenBank/DDBJ databases">
        <title>The ancient ancestry and fast evolution of plastids.</title>
        <authorList>
            <person name="Moore K.R."/>
            <person name="Magnabosco C."/>
            <person name="Momper L."/>
            <person name="Gold D.A."/>
            <person name="Bosak T."/>
            <person name="Fournier G.P."/>
        </authorList>
    </citation>
    <scope>NUCLEOTIDE SEQUENCE [LARGE SCALE GENOMIC DNA]</scope>
    <source>
        <strain evidence="2 3">CCAP 1448/3</strain>
    </source>
</reference>
<reference evidence="2 3" key="1">
    <citation type="submission" date="2018-02" db="EMBL/GenBank/DDBJ databases">
        <authorList>
            <person name="Cohen D.B."/>
            <person name="Kent A.D."/>
        </authorList>
    </citation>
    <scope>NUCLEOTIDE SEQUENCE [LARGE SCALE GENOMIC DNA]</scope>
    <source>
        <strain evidence="2 3">CCAP 1448/3</strain>
    </source>
</reference>
<dbReference type="GO" id="GO:0006351">
    <property type="term" value="P:DNA-templated transcription"/>
    <property type="evidence" value="ECO:0007669"/>
    <property type="project" value="InterPro"/>
</dbReference>
<dbReference type="GO" id="GO:0003677">
    <property type="term" value="F:DNA binding"/>
    <property type="evidence" value="ECO:0007669"/>
    <property type="project" value="InterPro"/>
</dbReference>
<dbReference type="AlphaFoldDB" id="A0A2T1BZI2"/>
<accession>A0A2T1BZI2</accession>
<keyword evidence="3" id="KW-1185">Reference proteome</keyword>
<dbReference type="RefSeq" id="WP_106290186.1">
    <property type="nucleotide sequence ID" value="NZ_CAWNTC010000144.1"/>
</dbReference>
<organism evidence="2 3">
    <name type="scientific">Merismopedia glauca CCAP 1448/3</name>
    <dbReference type="NCBI Taxonomy" id="1296344"/>
    <lineage>
        <taxon>Bacteria</taxon>
        <taxon>Bacillati</taxon>
        <taxon>Cyanobacteriota</taxon>
        <taxon>Cyanophyceae</taxon>
        <taxon>Synechococcales</taxon>
        <taxon>Merismopediaceae</taxon>
        <taxon>Merismopedia</taxon>
    </lineage>
</organism>
<evidence type="ECO:0000313" key="2">
    <source>
        <dbReference type="EMBL" id="PSB01364.1"/>
    </source>
</evidence>
<dbReference type="GO" id="GO:0003899">
    <property type="term" value="F:DNA-directed RNA polymerase activity"/>
    <property type="evidence" value="ECO:0007669"/>
    <property type="project" value="InterPro"/>
</dbReference>
<proteinExistence type="predicted"/>
<protein>
    <recommendedName>
        <fullName evidence="1">RNA polymerase alpha subunit C-terminal domain-containing protein</fullName>
    </recommendedName>
</protein>
<evidence type="ECO:0000313" key="3">
    <source>
        <dbReference type="Proteomes" id="UP000238762"/>
    </source>
</evidence>
<dbReference type="Pfam" id="PF03118">
    <property type="entry name" value="RNA_pol_A_CTD"/>
    <property type="match status" value="1"/>
</dbReference>
<dbReference type="SUPFAM" id="SSF47789">
    <property type="entry name" value="C-terminal domain of RNA polymerase alpha subunit"/>
    <property type="match status" value="1"/>
</dbReference>
<dbReference type="Gene3D" id="1.10.150.20">
    <property type="entry name" value="5' to 3' exonuclease, C-terminal subdomain"/>
    <property type="match status" value="1"/>
</dbReference>
<sequence>MEELNLLSPKAQNVIKKAKLQNAEEISQYPNEKFLKIKGCGLTTLAEIREHFPAEETDELNLGQEFEISYRNPEELANLLCNHMTAEQITRLILALIKRVLPHD</sequence>
<evidence type="ECO:0000259" key="1">
    <source>
        <dbReference type="Pfam" id="PF03118"/>
    </source>
</evidence>
<dbReference type="EMBL" id="PVWJ01000112">
    <property type="protein sequence ID" value="PSB01364.1"/>
    <property type="molecule type" value="Genomic_DNA"/>
</dbReference>
<name>A0A2T1BZI2_9CYAN</name>
<feature type="domain" description="RNA polymerase alpha subunit C-terminal" evidence="1">
    <location>
        <begin position="2"/>
        <end position="50"/>
    </location>
</feature>